<feature type="region of interest" description="Disordered" evidence="1">
    <location>
        <begin position="362"/>
        <end position="407"/>
    </location>
</feature>
<feature type="region of interest" description="Disordered" evidence="1">
    <location>
        <begin position="466"/>
        <end position="494"/>
    </location>
</feature>
<evidence type="ECO:0000313" key="2">
    <source>
        <dbReference type="EMBL" id="RKF76674.1"/>
    </source>
</evidence>
<sequence>MVGVEKWFQVDIDTIFWLKYELGWSEPSITDFVARYCQNHKNVKVAGIRYVLRSRRPSAGIPDSPGGLKALQFAKYQMQSNQADFSSFCVDNQCGDFLQGGLQQKLENHDINVSSLHSQRKRESNYQRDSWSMSENSATFSDSMEHNPVLGSRTWEHNDPENFSVYGASQTPKFIQQETKIDLAFKNDNKENIFYPFEIQSEGQKQIVHHQASQNVPDSNNQTDSIITDSIASSSLSSLSLSFDSNLHGLKSDESQLSFGYNPTEITHNKNLLMEQPQPERLPEVFHDPLGKYIWNNSLKSGEQTDHSELVSLDPRLSSHPGSFSDEGLHCNSYHLFSLMNQGENFDCECLESGQKEPYCSKSKLLPNGRVGKRKKSQSRLRSSNRMDHQGSVKRNKFGGTRGSPVDELQKSTEIDFSFFIDPLCDARLYEEDFLVGDLRYSETDNPQNAISPDVERKFRVATPLPNPIGANSKLQKAELSGKDKSSMTTTDSSTINLHNPEFYQPFVLPLDSRTWIVDEVGLNNFKLYSDTPTGRVIVNMFNPKFHSGFSINNNFGPSPCSPELLHLLKREKQLRKGEGEMAGLIIVESKKDADIDDGLFATNSHNVLAHS</sequence>
<feature type="compositionally biased region" description="Polar residues" evidence="1">
    <location>
        <begin position="127"/>
        <end position="142"/>
    </location>
</feature>
<dbReference type="EMBL" id="MCBS01022553">
    <property type="protein sequence ID" value="RKF76674.1"/>
    <property type="molecule type" value="Genomic_DNA"/>
</dbReference>
<accession>A0A420IQ71</accession>
<dbReference type="Proteomes" id="UP000285326">
    <property type="component" value="Unassembled WGS sequence"/>
</dbReference>
<feature type="compositionally biased region" description="Basic and acidic residues" evidence="1">
    <location>
        <begin position="476"/>
        <end position="486"/>
    </location>
</feature>
<gene>
    <name evidence="2" type="ORF">GcM1_225035</name>
</gene>
<comment type="caution">
    <text evidence="2">The sequence shown here is derived from an EMBL/GenBank/DDBJ whole genome shotgun (WGS) entry which is preliminary data.</text>
</comment>
<evidence type="ECO:0000256" key="1">
    <source>
        <dbReference type="SAM" id="MobiDB-lite"/>
    </source>
</evidence>
<dbReference type="AlphaFoldDB" id="A0A420IQ71"/>
<feature type="region of interest" description="Disordered" evidence="1">
    <location>
        <begin position="114"/>
        <end position="143"/>
    </location>
</feature>
<reference evidence="2 3" key="1">
    <citation type="journal article" date="2018" name="BMC Genomics">
        <title>Comparative genome analyses reveal sequence features reflecting distinct modes of host-adaptation between dicot and monocot powdery mildew.</title>
        <authorList>
            <person name="Wu Y."/>
            <person name="Ma X."/>
            <person name="Pan Z."/>
            <person name="Kale S.D."/>
            <person name="Song Y."/>
            <person name="King H."/>
            <person name="Zhang Q."/>
            <person name="Presley C."/>
            <person name="Deng X."/>
            <person name="Wei C.I."/>
            <person name="Xiao S."/>
        </authorList>
    </citation>
    <scope>NUCLEOTIDE SEQUENCE [LARGE SCALE GENOMIC DNA]</scope>
    <source>
        <strain evidence="2">UMSG1</strain>
    </source>
</reference>
<protein>
    <submittedName>
        <fullName evidence="2">Uncharacterized protein</fullName>
    </submittedName>
</protein>
<proteinExistence type="predicted"/>
<evidence type="ECO:0000313" key="3">
    <source>
        <dbReference type="Proteomes" id="UP000285326"/>
    </source>
</evidence>
<name>A0A420IQ71_9PEZI</name>
<organism evidence="2 3">
    <name type="scientific">Golovinomyces cichoracearum</name>
    <dbReference type="NCBI Taxonomy" id="62708"/>
    <lineage>
        <taxon>Eukaryota</taxon>
        <taxon>Fungi</taxon>
        <taxon>Dikarya</taxon>
        <taxon>Ascomycota</taxon>
        <taxon>Pezizomycotina</taxon>
        <taxon>Leotiomycetes</taxon>
        <taxon>Erysiphales</taxon>
        <taxon>Erysiphaceae</taxon>
        <taxon>Golovinomyces</taxon>
    </lineage>
</organism>